<protein>
    <submittedName>
        <fullName evidence="1">Unplaced genomic scaffold PAXINscaffold_21, whole genome shotgun sequence</fullName>
    </submittedName>
</protein>
<reference evidence="2" key="2">
    <citation type="submission" date="2015-01" db="EMBL/GenBank/DDBJ databases">
        <title>Evolutionary Origins and Diversification of the Mycorrhizal Mutualists.</title>
        <authorList>
            <consortium name="DOE Joint Genome Institute"/>
            <consortium name="Mycorrhizal Genomics Consortium"/>
            <person name="Kohler A."/>
            <person name="Kuo A."/>
            <person name="Nagy L.G."/>
            <person name="Floudas D."/>
            <person name="Copeland A."/>
            <person name="Barry K.W."/>
            <person name="Cichocki N."/>
            <person name="Veneault-Fourrey C."/>
            <person name="LaButti K."/>
            <person name="Lindquist E.A."/>
            <person name="Lipzen A."/>
            <person name="Lundell T."/>
            <person name="Morin E."/>
            <person name="Murat C."/>
            <person name="Riley R."/>
            <person name="Ohm R."/>
            <person name="Sun H."/>
            <person name="Tunlid A."/>
            <person name="Henrissat B."/>
            <person name="Grigoriev I.V."/>
            <person name="Hibbett D.S."/>
            <person name="Martin F."/>
        </authorList>
    </citation>
    <scope>NUCLEOTIDE SEQUENCE [LARGE SCALE GENOMIC DNA]</scope>
    <source>
        <strain evidence="2">ATCC 200175</strain>
    </source>
</reference>
<feature type="non-terminal residue" evidence="1">
    <location>
        <position position="1"/>
    </location>
</feature>
<dbReference type="Pfam" id="PF18759">
    <property type="entry name" value="Plavaka"/>
    <property type="match status" value="1"/>
</dbReference>
<evidence type="ECO:0000313" key="2">
    <source>
        <dbReference type="Proteomes" id="UP000053647"/>
    </source>
</evidence>
<evidence type="ECO:0000313" key="1">
    <source>
        <dbReference type="EMBL" id="KIJ14479.1"/>
    </source>
</evidence>
<dbReference type="InterPro" id="IPR041078">
    <property type="entry name" value="Plavaka"/>
</dbReference>
<name>A0A0C9SXK3_PAXIN</name>
<proteinExistence type="predicted"/>
<dbReference type="AlphaFoldDB" id="A0A0C9SXK3"/>
<feature type="non-terminal residue" evidence="1">
    <location>
        <position position="141"/>
    </location>
</feature>
<keyword evidence="2" id="KW-1185">Reference proteome</keyword>
<dbReference type="HOGENOM" id="CLU_006344_6_1_1"/>
<organism evidence="1 2">
    <name type="scientific">Paxillus involutus ATCC 200175</name>
    <dbReference type="NCBI Taxonomy" id="664439"/>
    <lineage>
        <taxon>Eukaryota</taxon>
        <taxon>Fungi</taxon>
        <taxon>Dikarya</taxon>
        <taxon>Basidiomycota</taxon>
        <taxon>Agaricomycotina</taxon>
        <taxon>Agaricomycetes</taxon>
        <taxon>Agaricomycetidae</taxon>
        <taxon>Boletales</taxon>
        <taxon>Paxilineae</taxon>
        <taxon>Paxillaceae</taxon>
        <taxon>Paxillus</taxon>
    </lineage>
</organism>
<dbReference type="EMBL" id="KN819343">
    <property type="protein sequence ID" value="KIJ14479.1"/>
    <property type="molecule type" value="Genomic_DNA"/>
</dbReference>
<gene>
    <name evidence="1" type="ORF">PAXINDRAFT_39815</name>
</gene>
<dbReference type="Proteomes" id="UP000053647">
    <property type="component" value="Unassembled WGS sequence"/>
</dbReference>
<sequence length="141" mass="16252">PDILHQLVKGTFKDHLVEWVGKYLEQEYGKAGAKDCLADIDRRIAAVPSFPGLRRFPDGRGFTQWTGDDSKALMKVYLPAIEGHVPDDVMQTFRAFFEFCYIVWKDVITDKTLDELQDALERFHQYREIFHQTGVGNQSSL</sequence>
<reference evidence="1 2" key="1">
    <citation type="submission" date="2014-06" db="EMBL/GenBank/DDBJ databases">
        <authorList>
            <consortium name="DOE Joint Genome Institute"/>
            <person name="Kuo A."/>
            <person name="Kohler A."/>
            <person name="Nagy L.G."/>
            <person name="Floudas D."/>
            <person name="Copeland A."/>
            <person name="Barry K.W."/>
            <person name="Cichocki N."/>
            <person name="Veneault-Fourrey C."/>
            <person name="LaButti K."/>
            <person name="Lindquist E.A."/>
            <person name="Lipzen A."/>
            <person name="Lundell T."/>
            <person name="Morin E."/>
            <person name="Murat C."/>
            <person name="Sun H."/>
            <person name="Tunlid A."/>
            <person name="Henrissat B."/>
            <person name="Grigoriev I.V."/>
            <person name="Hibbett D.S."/>
            <person name="Martin F."/>
            <person name="Nordberg H.P."/>
            <person name="Cantor M.N."/>
            <person name="Hua S.X."/>
        </authorList>
    </citation>
    <scope>NUCLEOTIDE SEQUENCE [LARGE SCALE GENOMIC DNA]</scope>
    <source>
        <strain evidence="1 2">ATCC 200175</strain>
    </source>
</reference>
<dbReference type="OrthoDB" id="3199698at2759"/>
<accession>A0A0C9SXK3</accession>